<evidence type="ECO:0000313" key="6">
    <source>
        <dbReference type="Proteomes" id="UP000276215"/>
    </source>
</evidence>
<dbReference type="Pfam" id="PF12796">
    <property type="entry name" value="Ank_2"/>
    <property type="match status" value="2"/>
</dbReference>
<dbReference type="InterPro" id="IPR002110">
    <property type="entry name" value="Ankyrin_rpt"/>
</dbReference>
<dbReference type="Proteomes" id="UP000276215">
    <property type="component" value="Unassembled WGS sequence"/>
</dbReference>
<evidence type="ECO:0000256" key="3">
    <source>
        <dbReference type="PROSITE-ProRule" id="PRU00023"/>
    </source>
</evidence>
<dbReference type="Gene3D" id="1.25.40.20">
    <property type="entry name" value="Ankyrin repeat-containing domain"/>
    <property type="match status" value="1"/>
</dbReference>
<evidence type="ECO:0000313" key="5">
    <source>
        <dbReference type="EMBL" id="RPA97136.1"/>
    </source>
</evidence>
<dbReference type="Pfam" id="PF00023">
    <property type="entry name" value="Ank"/>
    <property type="match status" value="1"/>
</dbReference>
<dbReference type="PANTHER" id="PTHR24201">
    <property type="entry name" value="ANK_REP_REGION DOMAIN-CONTAINING PROTEIN"/>
    <property type="match status" value="1"/>
</dbReference>
<protein>
    <submittedName>
        <fullName evidence="5">Ankyrin</fullName>
    </submittedName>
</protein>
<feature type="repeat" description="ANK" evidence="3">
    <location>
        <begin position="188"/>
        <end position="212"/>
    </location>
</feature>
<dbReference type="PROSITE" id="PS50297">
    <property type="entry name" value="ANK_REP_REGION"/>
    <property type="match status" value="2"/>
</dbReference>
<dbReference type="AlphaFoldDB" id="A0A3N4JFU5"/>
<dbReference type="InterPro" id="IPR036770">
    <property type="entry name" value="Ankyrin_rpt-contain_sf"/>
</dbReference>
<evidence type="ECO:0000259" key="4">
    <source>
        <dbReference type="PROSITE" id="PS50181"/>
    </source>
</evidence>
<sequence>MSFLSLPNEIILEICKDARPHALYSLVLTNRRLANLLSLVLLDCLFRPYPRRKAYARKAFYSAAEREDKTIVRLLIDKGVLDILGPGHRRFFYYITEPNCGKAVRTLLDCGVSAESCDSTSWSMIHWAARYGALTAVQEFISREEIAINVLDRDSYTPLYIASRDGRRVLVQAFVNCPRVDVNIANAQLMTPLGVAAGRGDVEMVKILLKHGMIESSLLGIHATAPIFLAAKGARVDVVRLLLEDGRCEVNWRDPAGRTALYVAAEHGNATTVQLLMQDERVDVNIVDNTGATPLYRAIRNARGAVVQLLLSRDDIDLDRVTANGRTIFSLPRSESLEVRRSLWDYVAAKGKTLVGNVNPWWNGHIREEEVE</sequence>
<keyword evidence="1" id="KW-0677">Repeat</keyword>
<evidence type="ECO:0000256" key="1">
    <source>
        <dbReference type="ARBA" id="ARBA00022737"/>
    </source>
</evidence>
<organism evidence="5 6">
    <name type="scientific">Choiromyces venosus 120613-1</name>
    <dbReference type="NCBI Taxonomy" id="1336337"/>
    <lineage>
        <taxon>Eukaryota</taxon>
        <taxon>Fungi</taxon>
        <taxon>Dikarya</taxon>
        <taxon>Ascomycota</taxon>
        <taxon>Pezizomycotina</taxon>
        <taxon>Pezizomycetes</taxon>
        <taxon>Pezizales</taxon>
        <taxon>Tuberaceae</taxon>
        <taxon>Choiromyces</taxon>
    </lineage>
</organism>
<gene>
    <name evidence="5" type="ORF">L873DRAFT_1810206</name>
</gene>
<dbReference type="EMBL" id="ML120407">
    <property type="protein sequence ID" value="RPA97136.1"/>
    <property type="molecule type" value="Genomic_DNA"/>
</dbReference>
<dbReference type="STRING" id="1336337.A0A3N4JFU5"/>
<keyword evidence="6" id="KW-1185">Reference proteome</keyword>
<dbReference type="OrthoDB" id="426293at2759"/>
<dbReference type="PROSITE" id="PS50181">
    <property type="entry name" value="FBOX"/>
    <property type="match status" value="1"/>
</dbReference>
<proteinExistence type="predicted"/>
<dbReference type="InterPro" id="IPR001810">
    <property type="entry name" value="F-box_dom"/>
</dbReference>
<dbReference type="InterPro" id="IPR050776">
    <property type="entry name" value="Ank_Repeat/CDKN_Inhibitor"/>
</dbReference>
<accession>A0A3N4JFU5</accession>
<reference evidence="5 6" key="1">
    <citation type="journal article" date="2018" name="Nat. Ecol. Evol.">
        <title>Pezizomycetes genomes reveal the molecular basis of ectomycorrhizal truffle lifestyle.</title>
        <authorList>
            <person name="Murat C."/>
            <person name="Payen T."/>
            <person name="Noel B."/>
            <person name="Kuo A."/>
            <person name="Morin E."/>
            <person name="Chen J."/>
            <person name="Kohler A."/>
            <person name="Krizsan K."/>
            <person name="Balestrini R."/>
            <person name="Da Silva C."/>
            <person name="Montanini B."/>
            <person name="Hainaut M."/>
            <person name="Levati E."/>
            <person name="Barry K.W."/>
            <person name="Belfiori B."/>
            <person name="Cichocki N."/>
            <person name="Clum A."/>
            <person name="Dockter R.B."/>
            <person name="Fauchery L."/>
            <person name="Guy J."/>
            <person name="Iotti M."/>
            <person name="Le Tacon F."/>
            <person name="Lindquist E.A."/>
            <person name="Lipzen A."/>
            <person name="Malagnac F."/>
            <person name="Mello A."/>
            <person name="Molinier V."/>
            <person name="Miyauchi S."/>
            <person name="Poulain J."/>
            <person name="Riccioni C."/>
            <person name="Rubini A."/>
            <person name="Sitrit Y."/>
            <person name="Splivallo R."/>
            <person name="Traeger S."/>
            <person name="Wang M."/>
            <person name="Zifcakova L."/>
            <person name="Wipf D."/>
            <person name="Zambonelli A."/>
            <person name="Paolocci F."/>
            <person name="Nowrousian M."/>
            <person name="Ottonello S."/>
            <person name="Baldrian P."/>
            <person name="Spatafora J.W."/>
            <person name="Henrissat B."/>
            <person name="Nagy L.G."/>
            <person name="Aury J.M."/>
            <person name="Wincker P."/>
            <person name="Grigoriev I.V."/>
            <person name="Bonfante P."/>
            <person name="Martin F.M."/>
        </authorList>
    </citation>
    <scope>NUCLEOTIDE SEQUENCE [LARGE SCALE GENOMIC DNA]</scope>
    <source>
        <strain evidence="5 6">120613-1</strain>
    </source>
</reference>
<dbReference type="PROSITE" id="PS50088">
    <property type="entry name" value="ANK_REPEAT"/>
    <property type="match status" value="2"/>
</dbReference>
<dbReference type="SMART" id="SM00248">
    <property type="entry name" value="ANK"/>
    <property type="match status" value="7"/>
</dbReference>
<name>A0A3N4JFU5_9PEZI</name>
<feature type="domain" description="F-box" evidence="4">
    <location>
        <begin position="1"/>
        <end position="49"/>
    </location>
</feature>
<evidence type="ECO:0000256" key="2">
    <source>
        <dbReference type="ARBA" id="ARBA00023043"/>
    </source>
</evidence>
<dbReference type="SUPFAM" id="SSF48403">
    <property type="entry name" value="Ankyrin repeat"/>
    <property type="match status" value="1"/>
</dbReference>
<keyword evidence="2 3" id="KW-0040">ANK repeat</keyword>
<feature type="repeat" description="ANK" evidence="3">
    <location>
        <begin position="256"/>
        <end position="289"/>
    </location>
</feature>